<evidence type="ECO:0000313" key="1">
    <source>
        <dbReference type="EMBL" id="TYL36000.1"/>
    </source>
</evidence>
<gene>
    <name evidence="1" type="ORF">CV102_24940</name>
</gene>
<dbReference type="AlphaFoldDB" id="A0A8J8Q2M6"/>
<accession>A0A8J8Q2M6</accession>
<dbReference type="RefSeq" id="WP_148860677.1">
    <property type="nucleotide sequence ID" value="NZ_PHNJ01000025.1"/>
</dbReference>
<dbReference type="OrthoDB" id="170219at2157"/>
<dbReference type="EMBL" id="PHNJ01000025">
    <property type="protein sequence ID" value="TYL36000.1"/>
    <property type="molecule type" value="Genomic_DNA"/>
</dbReference>
<dbReference type="Proteomes" id="UP000766904">
    <property type="component" value="Unassembled WGS sequence"/>
</dbReference>
<dbReference type="Pfam" id="PF25947">
    <property type="entry name" value="WHD_halo_double"/>
    <property type="match status" value="1"/>
</dbReference>
<keyword evidence="2" id="KW-1185">Reference proteome</keyword>
<comment type="caution">
    <text evidence="1">The sequence shown here is derived from an EMBL/GenBank/DDBJ whole genome shotgun (WGS) entry which is preliminary data.</text>
</comment>
<sequence length="162" mass="18582">MQFKPVPPASNSLEFLETVRRAVPRDPEDTDDCCARLVDRTEIESRDAAAEWLTFLRALELATEQAAGFARTQVDLDLDELQRTFRDRLYGADELLARLEEADEPLSATAVATRLEAAGRGDERHERSSRLEARREERIERLLEWAVLLELVERTDGGYRHE</sequence>
<name>A0A8J8Q2M6_9EURY</name>
<evidence type="ECO:0000313" key="2">
    <source>
        <dbReference type="Proteomes" id="UP000766904"/>
    </source>
</evidence>
<organism evidence="1 2">
    <name type="scientific">Natronococcus pandeyae</name>
    <dbReference type="NCBI Taxonomy" id="2055836"/>
    <lineage>
        <taxon>Archaea</taxon>
        <taxon>Methanobacteriati</taxon>
        <taxon>Methanobacteriota</taxon>
        <taxon>Stenosarchaea group</taxon>
        <taxon>Halobacteria</taxon>
        <taxon>Halobacteriales</taxon>
        <taxon>Natrialbaceae</taxon>
        <taxon>Natronococcus</taxon>
    </lineage>
</organism>
<dbReference type="InterPro" id="IPR058821">
    <property type="entry name" value="Double_WHD-containing_halo"/>
</dbReference>
<reference evidence="1" key="1">
    <citation type="submission" date="2017-11" db="EMBL/GenBank/DDBJ databases">
        <authorList>
            <person name="Kajale S.C."/>
            <person name="Sharma A."/>
        </authorList>
    </citation>
    <scope>NUCLEOTIDE SEQUENCE</scope>
    <source>
        <strain evidence="1">LS1_42</strain>
    </source>
</reference>
<protein>
    <submittedName>
        <fullName evidence="1">Uncharacterized protein</fullName>
    </submittedName>
</protein>
<proteinExistence type="predicted"/>